<dbReference type="EMBL" id="OU963867">
    <property type="protein sequence ID" value="CAH0391331.1"/>
    <property type="molecule type" value="Genomic_DNA"/>
</dbReference>
<protein>
    <recommendedName>
        <fullName evidence="2">AAA-ATPase-like domain-containing protein</fullName>
    </recommendedName>
</protein>
<feature type="signal peptide" evidence="1">
    <location>
        <begin position="1"/>
        <end position="23"/>
    </location>
</feature>
<feature type="chain" id="PRO_5040120307" description="AAA-ATPase-like domain-containing protein" evidence="1">
    <location>
        <begin position="24"/>
        <end position="728"/>
    </location>
</feature>
<gene>
    <name evidence="3" type="ORF">BEMITA_LOCUS9963</name>
</gene>
<name>A0A9P0AGJ5_BEMTA</name>
<evidence type="ECO:0000313" key="4">
    <source>
        <dbReference type="Proteomes" id="UP001152759"/>
    </source>
</evidence>
<accession>A0A9P0AGJ5</accession>
<evidence type="ECO:0000259" key="2">
    <source>
        <dbReference type="Pfam" id="PF09820"/>
    </source>
</evidence>
<dbReference type="PANTHER" id="PTHR34825">
    <property type="entry name" value="CONSERVED PROTEIN, WITH A WEAK D-GALACTARATE DEHYDRATASE/ALTRONATE HYDROLASE DOMAIN"/>
    <property type="match status" value="1"/>
</dbReference>
<dbReference type="KEGG" id="btab:109034459"/>
<keyword evidence="4" id="KW-1185">Reference proteome</keyword>
<dbReference type="Pfam" id="PF09820">
    <property type="entry name" value="AAA-ATPase_like"/>
    <property type="match status" value="1"/>
</dbReference>
<sequence length="728" mass="83283">MGCTPLKACAFYLPRILLNLALSLICCGHCELSRDLNIQLDLRSTVTERFSHSEWYPREMLKAHPLLDISSTAQKNPENSPFGKVLRSKTFVDRTLLIKYVIEKVPSLLYITAPRKFGKTTNLHMLNSFFNPSLIPNPHQKPAGEKFHPSFSTPPSGRQLKITQEVAVVAEHMLQHPVIFLDFKKLLVTDVRSFKNSFNRVVLQPAYRAHDYLRNSTKLSADERNTVEKFLTSTVSESATIEGGRTLLHLLHKHFNKTVLVLIDNFDKPVQAMITDPVVSAVKIEMIVEYIHEFLSRLFRLELIIQINRDPPPLFSAVMTGSSELASILCPKLGVELVTFNEDEIAEYYTLSQAEVDTLGALFGATPNETESLQRWYGGYRVLDASPRVYGIYPIVSYFKRDKPGKFKPCWVRSGTLGILRSLFNYEYLGKRIHSCVSEGSTAFVRSSTLTLRDVMVMKEVFDAELLGDRRYGPDEFEKKIDGVLRFLLDEGYFTTLRQFTTLNRTSVMISIPNLEIRSELLSILYRAAYIKTEIERPTFLEIGTNITSALAAVNEANVDANLRWFLESITSLLDRSDLQPTDELEMAIILGSVLYLRDPDYKTVELFREKYEYLPQEYVDALMVVSGPGLNRIGYVMEMKFKWKSVAEALRETVSHRYSEVFQNEKFRGDFKEDVNVFVLVGLRCTVTECRLQYNYNCDDVNKRSQVITVVRRGDVVPKFDVQLDID</sequence>
<dbReference type="AlphaFoldDB" id="A0A9P0AGJ5"/>
<keyword evidence="1" id="KW-0732">Signal</keyword>
<dbReference type="Proteomes" id="UP001152759">
    <property type="component" value="Chromosome 6"/>
</dbReference>
<organism evidence="3 4">
    <name type="scientific">Bemisia tabaci</name>
    <name type="common">Sweetpotato whitefly</name>
    <name type="synonym">Aleurodes tabaci</name>
    <dbReference type="NCBI Taxonomy" id="7038"/>
    <lineage>
        <taxon>Eukaryota</taxon>
        <taxon>Metazoa</taxon>
        <taxon>Ecdysozoa</taxon>
        <taxon>Arthropoda</taxon>
        <taxon>Hexapoda</taxon>
        <taxon>Insecta</taxon>
        <taxon>Pterygota</taxon>
        <taxon>Neoptera</taxon>
        <taxon>Paraneoptera</taxon>
        <taxon>Hemiptera</taxon>
        <taxon>Sternorrhyncha</taxon>
        <taxon>Aleyrodoidea</taxon>
        <taxon>Aleyrodidae</taxon>
        <taxon>Aleyrodinae</taxon>
        <taxon>Bemisia</taxon>
    </lineage>
</organism>
<reference evidence="3" key="1">
    <citation type="submission" date="2021-12" db="EMBL/GenBank/DDBJ databases">
        <authorList>
            <person name="King R."/>
        </authorList>
    </citation>
    <scope>NUCLEOTIDE SEQUENCE</scope>
</reference>
<dbReference type="PANTHER" id="PTHR34825:SF1">
    <property type="entry name" value="AAA-ATPASE-LIKE DOMAIN-CONTAINING PROTEIN"/>
    <property type="match status" value="1"/>
</dbReference>
<proteinExistence type="predicted"/>
<dbReference type="InterPro" id="IPR018631">
    <property type="entry name" value="AAA-ATPase-like_dom"/>
</dbReference>
<evidence type="ECO:0000313" key="3">
    <source>
        <dbReference type="EMBL" id="CAH0391331.1"/>
    </source>
</evidence>
<feature type="domain" description="AAA-ATPase-like" evidence="2">
    <location>
        <begin position="89"/>
        <end position="296"/>
    </location>
</feature>
<evidence type="ECO:0000256" key="1">
    <source>
        <dbReference type="SAM" id="SignalP"/>
    </source>
</evidence>